<name>A0A8S5L683_9CAUD</name>
<evidence type="ECO:0000313" key="1">
    <source>
        <dbReference type="EMBL" id="DAD65302.1"/>
    </source>
</evidence>
<protein>
    <submittedName>
        <fullName evidence="1">Tail morphogenesis protein</fullName>
    </submittedName>
</protein>
<proteinExistence type="predicted"/>
<accession>A0A8S5L683</accession>
<sequence>MTPEEFVKKLQNKALEIERYAILEFPNMAGNITLRFINGNFRAQGFQGTTFKKWKPSKGTTLVKTGTLRSATYYTTQTGQVTIINPIPYAKVHNEGFKGEVTVKSHTRNRYSKAKIGTGKFTQKSKERKKTVTFKSGETTVKSHTRKVNIPQRQFIPTQDSPSPVLNNAITRELTKDLKKIIS</sequence>
<reference evidence="1" key="1">
    <citation type="journal article" date="2021" name="Proc. Natl. Acad. Sci. U.S.A.">
        <title>A Catalog of Tens of Thousands of Viruses from Human Metagenomes Reveals Hidden Associations with Chronic Diseases.</title>
        <authorList>
            <person name="Tisza M.J."/>
            <person name="Buck C.B."/>
        </authorList>
    </citation>
    <scope>NUCLEOTIDE SEQUENCE</scope>
    <source>
        <strain evidence="1">CtOoC8</strain>
    </source>
</reference>
<organism evidence="1">
    <name type="scientific">Myoviridae sp. ctOoC8</name>
    <dbReference type="NCBI Taxonomy" id="2823542"/>
    <lineage>
        <taxon>Viruses</taxon>
        <taxon>Duplodnaviria</taxon>
        <taxon>Heunggongvirae</taxon>
        <taxon>Uroviricota</taxon>
        <taxon>Caudoviricetes</taxon>
    </lineage>
</organism>
<dbReference type="EMBL" id="BK014641">
    <property type="protein sequence ID" value="DAD65302.1"/>
    <property type="molecule type" value="Genomic_DNA"/>
</dbReference>